<dbReference type="RefSeq" id="WP_313833902.1">
    <property type="nucleotide sequence ID" value="NZ_JAQOUE010000001.1"/>
</dbReference>
<dbReference type="PANTHER" id="PTHR11265:SF0">
    <property type="entry name" value="12S RRNA N4-METHYLCYTIDINE METHYLTRANSFERASE"/>
    <property type="match status" value="1"/>
</dbReference>
<evidence type="ECO:0000256" key="6">
    <source>
        <dbReference type="HAMAP-Rule" id="MF_01007"/>
    </source>
</evidence>
<evidence type="ECO:0000256" key="4">
    <source>
        <dbReference type="ARBA" id="ARBA00022679"/>
    </source>
</evidence>
<organism evidence="8 9">
    <name type="scientific">Candidatus Nitronereus thalassa</name>
    <dbReference type="NCBI Taxonomy" id="3020898"/>
    <lineage>
        <taxon>Bacteria</taxon>
        <taxon>Pseudomonadati</taxon>
        <taxon>Nitrospirota</taxon>
        <taxon>Nitrospiria</taxon>
        <taxon>Nitrospirales</taxon>
        <taxon>Nitrospiraceae</taxon>
        <taxon>Candidatus Nitronereus</taxon>
    </lineage>
</organism>
<dbReference type="Gene3D" id="1.10.150.170">
    <property type="entry name" value="Putative methyltransferase TM0872, insert domain"/>
    <property type="match status" value="1"/>
</dbReference>
<comment type="subcellular location">
    <subcellularLocation>
        <location evidence="6">Cytoplasm</location>
    </subcellularLocation>
</comment>
<dbReference type="PANTHER" id="PTHR11265">
    <property type="entry name" value="S-ADENOSYL-METHYLTRANSFERASE MRAW"/>
    <property type="match status" value="1"/>
</dbReference>
<reference evidence="8 9" key="1">
    <citation type="journal article" date="2023" name="ISME J.">
        <title>Cultivation and genomic characterization of novel and ubiquitous marine nitrite-oxidizing bacteria from the Nitrospirales.</title>
        <authorList>
            <person name="Mueller A.J."/>
            <person name="Daebeler A."/>
            <person name="Herbold C.W."/>
            <person name="Kirkegaard R.H."/>
            <person name="Daims H."/>
        </authorList>
    </citation>
    <scope>NUCLEOTIDE SEQUENCE [LARGE SCALE GENOMIC DNA]</scope>
    <source>
        <strain evidence="8 9">EB</strain>
    </source>
</reference>
<dbReference type="Gene3D" id="3.40.50.150">
    <property type="entry name" value="Vaccinia Virus protein VP39"/>
    <property type="match status" value="1"/>
</dbReference>
<keyword evidence="9" id="KW-1185">Reference proteome</keyword>
<dbReference type="NCBIfam" id="TIGR00006">
    <property type="entry name" value="16S rRNA (cytosine(1402)-N(4))-methyltransferase RsmH"/>
    <property type="match status" value="1"/>
</dbReference>
<dbReference type="SUPFAM" id="SSF53335">
    <property type="entry name" value="S-adenosyl-L-methionine-dependent methyltransferases"/>
    <property type="match status" value="1"/>
</dbReference>
<feature type="binding site" evidence="6">
    <location>
        <position position="108"/>
    </location>
    <ligand>
        <name>S-adenosyl-L-methionine</name>
        <dbReference type="ChEBI" id="CHEBI:59789"/>
    </ligand>
</feature>
<keyword evidence="5 6" id="KW-0949">S-adenosyl-L-methionine</keyword>
<feature type="region of interest" description="Disordered" evidence="7">
    <location>
        <begin position="286"/>
        <end position="318"/>
    </location>
</feature>
<dbReference type="Proteomes" id="UP001250932">
    <property type="component" value="Unassembled WGS sequence"/>
</dbReference>
<comment type="similarity">
    <text evidence="1 6">Belongs to the methyltransferase superfamily. RsmH family.</text>
</comment>
<gene>
    <name evidence="6 8" type="primary">rsmH</name>
    <name evidence="8" type="ORF">PPG34_13325</name>
</gene>
<dbReference type="CDD" id="cd02440">
    <property type="entry name" value="AdoMet_MTases"/>
    <property type="match status" value="1"/>
</dbReference>
<keyword evidence="2 6" id="KW-0698">rRNA processing</keyword>
<keyword evidence="4 6" id="KW-0808">Transferase</keyword>
<proteinExistence type="inferred from homology"/>
<evidence type="ECO:0000313" key="9">
    <source>
        <dbReference type="Proteomes" id="UP001250932"/>
    </source>
</evidence>
<dbReference type="EC" id="2.1.1.199" evidence="6"/>
<accession>A0ABU3KA87</accession>
<dbReference type="EMBL" id="JAQOUE010000001">
    <property type="protein sequence ID" value="MDT7043335.1"/>
    <property type="molecule type" value="Genomic_DNA"/>
</dbReference>
<feature type="binding site" evidence="6">
    <location>
        <position position="87"/>
    </location>
    <ligand>
        <name>S-adenosyl-L-methionine</name>
        <dbReference type="ChEBI" id="CHEBI:59789"/>
    </ligand>
</feature>
<dbReference type="PIRSF" id="PIRSF004486">
    <property type="entry name" value="MraW"/>
    <property type="match status" value="1"/>
</dbReference>
<evidence type="ECO:0000256" key="1">
    <source>
        <dbReference type="ARBA" id="ARBA00010396"/>
    </source>
</evidence>
<dbReference type="InterPro" id="IPR029063">
    <property type="entry name" value="SAM-dependent_MTases_sf"/>
</dbReference>
<keyword evidence="3 6" id="KW-0489">Methyltransferase</keyword>
<evidence type="ECO:0000256" key="7">
    <source>
        <dbReference type="SAM" id="MobiDB-lite"/>
    </source>
</evidence>
<dbReference type="HAMAP" id="MF_01007">
    <property type="entry name" value="16SrRNA_methyltr_H"/>
    <property type="match status" value="1"/>
</dbReference>
<keyword evidence="6" id="KW-0963">Cytoplasm</keyword>
<dbReference type="GO" id="GO:0008168">
    <property type="term" value="F:methyltransferase activity"/>
    <property type="evidence" value="ECO:0007669"/>
    <property type="project" value="UniProtKB-KW"/>
</dbReference>
<protein>
    <recommendedName>
        <fullName evidence="6">Ribosomal RNA small subunit methyltransferase H</fullName>
        <ecNumber evidence="6">2.1.1.199</ecNumber>
    </recommendedName>
    <alternativeName>
        <fullName evidence="6">16S rRNA m(4)C1402 methyltransferase</fullName>
    </alternativeName>
    <alternativeName>
        <fullName evidence="6">rRNA (cytosine-N(4)-)-methyltransferase RsmH</fullName>
    </alternativeName>
</protein>
<comment type="caution">
    <text evidence="8">The sequence shown here is derived from an EMBL/GenBank/DDBJ whole genome shotgun (WGS) entry which is preliminary data.</text>
</comment>
<sequence length="318" mass="35019">MSGGGDLEIHGHVPVLGDEIVYWLQPKPHGCYVDCTLGLGGTARRILQACGPEAHLIAIDQDPHAIESAREALRPHFSNVSFCHGNFRDLSSILDTLGISQVDGFLFDLGISSAQLAEPDRGFSFQHEGPIDMRMDPSQSLTAGELVNTLPEEELANVIYEFGEERLSRRIARGIVRQRTLSPLRTTSELASVIQKSVPPAYRHGRLHPATRTFQALRIAVNNELAAITPALHNAVDRLVPGGRVCVISFHSLEDRLVKYTFRALSQPSQAKVKILTKKPCVASLEERKKNPRSRSAKLRVVEKISEGPAIQEKGHPQ</sequence>
<comment type="function">
    <text evidence="6">Specifically methylates the N4 position of cytidine in position 1402 (C1402) of 16S rRNA.</text>
</comment>
<evidence type="ECO:0000256" key="5">
    <source>
        <dbReference type="ARBA" id="ARBA00022691"/>
    </source>
</evidence>
<comment type="catalytic activity">
    <reaction evidence="6">
        <text>cytidine(1402) in 16S rRNA + S-adenosyl-L-methionine = N(4)-methylcytidine(1402) in 16S rRNA + S-adenosyl-L-homocysteine + H(+)</text>
        <dbReference type="Rhea" id="RHEA:42928"/>
        <dbReference type="Rhea" id="RHEA-COMP:10286"/>
        <dbReference type="Rhea" id="RHEA-COMP:10287"/>
        <dbReference type="ChEBI" id="CHEBI:15378"/>
        <dbReference type="ChEBI" id="CHEBI:57856"/>
        <dbReference type="ChEBI" id="CHEBI:59789"/>
        <dbReference type="ChEBI" id="CHEBI:74506"/>
        <dbReference type="ChEBI" id="CHEBI:82748"/>
        <dbReference type="EC" id="2.1.1.199"/>
    </reaction>
</comment>
<dbReference type="InterPro" id="IPR023397">
    <property type="entry name" value="SAM-dep_MeTrfase_MraW_recog"/>
</dbReference>
<dbReference type="InterPro" id="IPR002903">
    <property type="entry name" value="RsmH"/>
</dbReference>
<feature type="binding site" evidence="6">
    <location>
        <position position="60"/>
    </location>
    <ligand>
        <name>S-adenosyl-L-methionine</name>
        <dbReference type="ChEBI" id="CHEBI:59789"/>
    </ligand>
</feature>
<dbReference type="GO" id="GO:0032259">
    <property type="term" value="P:methylation"/>
    <property type="evidence" value="ECO:0007669"/>
    <property type="project" value="UniProtKB-KW"/>
</dbReference>
<dbReference type="Pfam" id="PF01795">
    <property type="entry name" value="Methyltransf_5"/>
    <property type="match status" value="1"/>
</dbReference>
<evidence type="ECO:0000313" key="8">
    <source>
        <dbReference type="EMBL" id="MDT7043335.1"/>
    </source>
</evidence>
<dbReference type="SUPFAM" id="SSF81799">
    <property type="entry name" value="Putative methyltransferase TM0872, insert domain"/>
    <property type="match status" value="1"/>
</dbReference>
<name>A0ABU3KA87_9BACT</name>
<comment type="caution">
    <text evidence="6">Lacks conserved residue(s) required for the propagation of feature annotation.</text>
</comment>
<evidence type="ECO:0000256" key="2">
    <source>
        <dbReference type="ARBA" id="ARBA00022552"/>
    </source>
</evidence>
<evidence type="ECO:0000256" key="3">
    <source>
        <dbReference type="ARBA" id="ARBA00022603"/>
    </source>
</evidence>
<feature type="binding site" evidence="6">
    <location>
        <position position="115"/>
    </location>
    <ligand>
        <name>S-adenosyl-L-methionine</name>
        <dbReference type="ChEBI" id="CHEBI:59789"/>
    </ligand>
</feature>